<evidence type="ECO:0008006" key="3">
    <source>
        <dbReference type="Google" id="ProtNLM"/>
    </source>
</evidence>
<organism evidence="1 2">
    <name type="scientific">Laribacter hongkongensis</name>
    <dbReference type="NCBI Taxonomy" id="168471"/>
    <lineage>
        <taxon>Bacteria</taxon>
        <taxon>Pseudomonadati</taxon>
        <taxon>Pseudomonadota</taxon>
        <taxon>Betaproteobacteria</taxon>
        <taxon>Neisseriales</taxon>
        <taxon>Aquaspirillaceae</taxon>
        <taxon>Laribacter</taxon>
    </lineage>
</organism>
<dbReference type="Pfam" id="PF05258">
    <property type="entry name" value="DciA"/>
    <property type="match status" value="1"/>
</dbReference>
<accession>A0A248LNL1</accession>
<gene>
    <name evidence="1" type="ORF">LHGZ1_3230</name>
</gene>
<evidence type="ECO:0000313" key="2">
    <source>
        <dbReference type="Proteomes" id="UP000197424"/>
    </source>
</evidence>
<dbReference type="InterPro" id="IPR007922">
    <property type="entry name" value="DciA-like"/>
</dbReference>
<protein>
    <recommendedName>
        <fullName evidence="3">DUF721 domain containing protein</fullName>
    </recommendedName>
</protein>
<dbReference type="RefSeq" id="WP_081666692.1">
    <property type="nucleotide sequence ID" value="NZ_CP022115.1"/>
</dbReference>
<dbReference type="EMBL" id="CP022115">
    <property type="protein sequence ID" value="ASJ26061.1"/>
    <property type="molecule type" value="Genomic_DNA"/>
</dbReference>
<reference evidence="2" key="1">
    <citation type="submission" date="2017-06" db="EMBL/GenBank/DDBJ databases">
        <title>Whole genome sequence of Laribacter hongkongensis LHGZ1.</title>
        <authorList>
            <person name="Chen D."/>
            <person name="Wu H."/>
            <person name="Chen J."/>
        </authorList>
    </citation>
    <scope>NUCLEOTIDE SEQUENCE [LARGE SCALE GENOMIC DNA]</scope>
    <source>
        <strain evidence="2">LHGZ1</strain>
    </source>
</reference>
<dbReference type="Proteomes" id="UP000197424">
    <property type="component" value="Chromosome"/>
</dbReference>
<proteinExistence type="predicted"/>
<dbReference type="AlphaFoldDB" id="A0A248LNL1"/>
<sequence>MPDPRLILSNVMSDSATPLDAAGHAPGLAELLARQQLYRRLEADLRRQLPAALAGRIDVSCVHDGGELVLFAPHGAAATRLRATQQRLLTALQAQGWAVRQLTVKVRSTPPSPLRDKQLAIGPAGQDALQQAAGQVAHHPALALALARLLARQGGT</sequence>
<evidence type="ECO:0000313" key="1">
    <source>
        <dbReference type="EMBL" id="ASJ26061.1"/>
    </source>
</evidence>
<name>A0A248LNL1_9NEIS</name>